<evidence type="ECO:0000256" key="1">
    <source>
        <dbReference type="ARBA" id="ARBA00008005"/>
    </source>
</evidence>
<evidence type="ECO:0000313" key="5">
    <source>
        <dbReference type="EMBL" id="MFD2117255.1"/>
    </source>
</evidence>
<dbReference type="Pfam" id="PF04984">
    <property type="entry name" value="Phage_sheath_1"/>
    <property type="match status" value="1"/>
</dbReference>
<dbReference type="Gene3D" id="3.30.360.90">
    <property type="match status" value="1"/>
</dbReference>
<protein>
    <submittedName>
        <fullName evidence="5">Phage tail sheath family protein</fullName>
    </submittedName>
</protein>
<dbReference type="Gene3D" id="3.40.50.11790">
    <property type="match status" value="1"/>
</dbReference>
<dbReference type="Pfam" id="PF17481">
    <property type="entry name" value="Phage_sheath_domII"/>
    <property type="match status" value="1"/>
</dbReference>
<dbReference type="Gene3D" id="3.30.1370.220">
    <property type="match status" value="1"/>
</dbReference>
<dbReference type="Pfam" id="PF17482">
    <property type="entry name" value="Phage_sheath_1C"/>
    <property type="match status" value="1"/>
</dbReference>
<dbReference type="InterPro" id="IPR020287">
    <property type="entry name" value="Tail_sheath_C"/>
</dbReference>
<name>A0ABW4YNK3_9BACL</name>
<evidence type="ECO:0000313" key="6">
    <source>
        <dbReference type="Proteomes" id="UP001597362"/>
    </source>
</evidence>
<organism evidence="5 6">
    <name type="scientific">Paenibacillus yanchengensis</name>
    <dbReference type="NCBI Taxonomy" id="2035833"/>
    <lineage>
        <taxon>Bacteria</taxon>
        <taxon>Bacillati</taxon>
        <taxon>Bacillota</taxon>
        <taxon>Bacilli</taxon>
        <taxon>Bacillales</taxon>
        <taxon>Paenibacillaceae</taxon>
        <taxon>Paenibacillus</taxon>
    </lineage>
</organism>
<dbReference type="EMBL" id="JBHUHO010000038">
    <property type="protein sequence ID" value="MFD2117255.1"/>
    <property type="molecule type" value="Genomic_DNA"/>
</dbReference>
<gene>
    <name evidence="5" type="ORF">ACFSJH_16115</name>
</gene>
<proteinExistence type="inferred from homology"/>
<accession>A0ABW4YNK3</accession>
<sequence>MAGGQWTVQNKVRPGVYINFKAQHKALNSVGERGTVAFPVSLPWGATEQVIELDHRTFLEDAQKLLGFRATDERIRHIAAATSHASTVLLYRLGGTDAKKATATIGELTATAKWGGERGNDLRIVVQQDIDEQDVLQVVTLLGMDEVDRQLVKTVEQLVDNAFVDWTGTGELTVTAGISLSGGTGGTQVGADFAAALASFENYNFNVLGIPQTDVSSKQIATAYMKRLRDEEGKKVIAVVSNYPDADYEGIVSLHNGIETSDGLQVPASVLVWEVAGMQAAASITESLTYTAIPNGVAAYPRLNQAETIAALKAGELVLTSLNGRAVIEQDINTLTSFSADRSKPFGKNRVVRTLDTIANDIKELFDRYYIGKVANDKDGRALLFTEISSYMQKLDDLGAIQNFAYQTDVQVDAGENSDAVVVQLYVQPVDSVEKIYMNVEVV</sequence>
<feature type="domain" description="Tail sheath protein C-terminal" evidence="4">
    <location>
        <begin position="343"/>
        <end position="442"/>
    </location>
</feature>
<dbReference type="Proteomes" id="UP001597362">
    <property type="component" value="Unassembled WGS sequence"/>
</dbReference>
<dbReference type="InterPro" id="IPR035089">
    <property type="entry name" value="Phage_sheath_subtilisin"/>
</dbReference>
<evidence type="ECO:0000259" key="3">
    <source>
        <dbReference type="Pfam" id="PF17481"/>
    </source>
</evidence>
<dbReference type="Gene3D" id="3.30.1490.360">
    <property type="match status" value="1"/>
</dbReference>
<feature type="domain" description="Tail sheath protein subtilisin-like" evidence="2">
    <location>
        <begin position="190"/>
        <end position="334"/>
    </location>
</feature>
<dbReference type="RefSeq" id="WP_377774247.1">
    <property type="nucleotide sequence ID" value="NZ_JBHUHO010000038.1"/>
</dbReference>
<comment type="similarity">
    <text evidence="1">Belongs to the myoviridae tail sheath protein family.</text>
</comment>
<evidence type="ECO:0000259" key="4">
    <source>
        <dbReference type="Pfam" id="PF17482"/>
    </source>
</evidence>
<dbReference type="InterPro" id="IPR035326">
    <property type="entry name" value="Beta_sandwich_Seath"/>
</dbReference>
<feature type="domain" description="Phage tail sheath protein-like beta-sandwich" evidence="3">
    <location>
        <begin position="97"/>
        <end position="184"/>
    </location>
</feature>
<comment type="caution">
    <text evidence="5">The sequence shown here is derived from an EMBL/GenBank/DDBJ whole genome shotgun (WGS) entry which is preliminary data.</text>
</comment>
<keyword evidence="6" id="KW-1185">Reference proteome</keyword>
<dbReference type="Gene3D" id="2.60.40.4290">
    <property type="match status" value="1"/>
</dbReference>
<reference evidence="6" key="1">
    <citation type="journal article" date="2019" name="Int. J. Syst. Evol. Microbiol.">
        <title>The Global Catalogue of Microorganisms (GCM) 10K type strain sequencing project: providing services to taxonomists for standard genome sequencing and annotation.</title>
        <authorList>
            <consortium name="The Broad Institute Genomics Platform"/>
            <consortium name="The Broad Institute Genome Sequencing Center for Infectious Disease"/>
            <person name="Wu L."/>
            <person name="Ma J."/>
        </authorList>
    </citation>
    <scope>NUCLEOTIDE SEQUENCE [LARGE SCALE GENOMIC DNA]</scope>
    <source>
        <strain evidence="6">GH52</strain>
    </source>
</reference>
<evidence type="ECO:0000259" key="2">
    <source>
        <dbReference type="Pfam" id="PF04984"/>
    </source>
</evidence>